<name>A0A1F5FWL7_9BACT</name>
<dbReference type="EMBL" id="MFAQ01000004">
    <property type="protein sequence ID" value="OGD84009.1"/>
    <property type="molecule type" value="Genomic_DNA"/>
</dbReference>
<dbReference type="PROSITE" id="PS00409">
    <property type="entry name" value="PROKAR_NTER_METHYL"/>
    <property type="match status" value="1"/>
</dbReference>
<dbReference type="Pfam" id="PF07963">
    <property type="entry name" value="N_methyl"/>
    <property type="match status" value="1"/>
</dbReference>
<dbReference type="NCBIfam" id="TIGR02532">
    <property type="entry name" value="IV_pilin_GFxxxE"/>
    <property type="match status" value="1"/>
</dbReference>
<evidence type="ECO:0008006" key="3">
    <source>
        <dbReference type="Google" id="ProtNLM"/>
    </source>
</evidence>
<accession>A0A1F5FWL7</accession>
<gene>
    <name evidence="1" type="ORF">A2572_00575</name>
</gene>
<dbReference type="AlphaFoldDB" id="A0A1F5FWL7"/>
<dbReference type="SUPFAM" id="SSF54523">
    <property type="entry name" value="Pili subunits"/>
    <property type="match status" value="1"/>
</dbReference>
<comment type="caution">
    <text evidence="1">The sequence shown here is derived from an EMBL/GenBank/DDBJ whole genome shotgun (WGS) entry which is preliminary data.</text>
</comment>
<evidence type="ECO:0000313" key="1">
    <source>
        <dbReference type="EMBL" id="OGD84009.1"/>
    </source>
</evidence>
<dbReference type="InterPro" id="IPR045584">
    <property type="entry name" value="Pilin-like"/>
</dbReference>
<protein>
    <recommendedName>
        <fullName evidence="3">Prepilin-type N-terminal cleavage/methylation domain-containing protein</fullName>
    </recommendedName>
</protein>
<dbReference type="Proteomes" id="UP000179237">
    <property type="component" value="Unassembled WGS sequence"/>
</dbReference>
<proteinExistence type="predicted"/>
<evidence type="ECO:0000313" key="2">
    <source>
        <dbReference type="Proteomes" id="UP000179237"/>
    </source>
</evidence>
<organism evidence="1 2">
    <name type="scientific">Candidatus Collierbacteria bacterium RIFOXYD1_FULL_40_9</name>
    <dbReference type="NCBI Taxonomy" id="1817731"/>
    <lineage>
        <taxon>Bacteria</taxon>
        <taxon>Candidatus Collieribacteriota</taxon>
    </lineage>
</organism>
<dbReference type="InterPro" id="IPR012902">
    <property type="entry name" value="N_methyl_site"/>
</dbReference>
<sequence>MKGFTLIELLITITIVVLVTGTAIAAYITFNESRQLDIDTRSVLSLLNKVRSRAIFLEYPADCTGLTSFGFESAVGTSGLSDSVRFFANCAEGVRGEETAKVLEAAVFSTAFSMSFLPSSGAIASYEDQTITISSTKGGQKSKNIIVSSVMNSVNRVVDN</sequence>
<reference evidence="1 2" key="1">
    <citation type="journal article" date="2016" name="Nat. Commun.">
        <title>Thousands of microbial genomes shed light on interconnected biogeochemical processes in an aquifer system.</title>
        <authorList>
            <person name="Anantharaman K."/>
            <person name="Brown C.T."/>
            <person name="Hug L.A."/>
            <person name="Sharon I."/>
            <person name="Castelle C.J."/>
            <person name="Probst A.J."/>
            <person name="Thomas B.C."/>
            <person name="Singh A."/>
            <person name="Wilkins M.J."/>
            <person name="Karaoz U."/>
            <person name="Brodie E.L."/>
            <person name="Williams K.H."/>
            <person name="Hubbard S.S."/>
            <person name="Banfield J.F."/>
        </authorList>
    </citation>
    <scope>NUCLEOTIDE SEQUENCE [LARGE SCALE GENOMIC DNA]</scope>
</reference>